<keyword evidence="6 13" id="KW-0032">Aminotransferase</keyword>
<name>A0A5C6WB96_9BACI</name>
<dbReference type="GO" id="GO:0030170">
    <property type="term" value="F:pyridoxal phosphate binding"/>
    <property type="evidence" value="ECO:0007669"/>
    <property type="project" value="InterPro"/>
</dbReference>
<dbReference type="GO" id="GO:0008652">
    <property type="term" value="P:amino acid biosynthetic process"/>
    <property type="evidence" value="ECO:0007669"/>
    <property type="project" value="UniProtKB-ARBA"/>
</dbReference>
<dbReference type="GO" id="GO:0046394">
    <property type="term" value="P:carboxylic acid biosynthetic process"/>
    <property type="evidence" value="ECO:0007669"/>
    <property type="project" value="UniProtKB-ARBA"/>
</dbReference>
<comment type="cofactor">
    <cofactor evidence="1">
        <name>pyridoxal 5'-phosphate</name>
        <dbReference type="ChEBI" id="CHEBI:597326"/>
    </cofactor>
</comment>
<dbReference type="GO" id="GO:0005829">
    <property type="term" value="C:cytosol"/>
    <property type="evidence" value="ECO:0007669"/>
    <property type="project" value="TreeGrafter"/>
</dbReference>
<dbReference type="InterPro" id="IPR050571">
    <property type="entry name" value="Class-IV_PLP-Dep_Aminotrnsfr"/>
</dbReference>
<dbReference type="Pfam" id="PF01063">
    <property type="entry name" value="Aminotran_4"/>
    <property type="match status" value="1"/>
</dbReference>
<dbReference type="FunFam" id="3.30.470.10:FF:000009">
    <property type="entry name" value="D-alanine aminotransferase"/>
    <property type="match status" value="1"/>
</dbReference>
<keyword evidence="7 13" id="KW-0808">Transferase</keyword>
<dbReference type="FunFam" id="3.20.10.10:FF:000002">
    <property type="entry name" value="D-alanine aminotransferase"/>
    <property type="match status" value="1"/>
</dbReference>
<evidence type="ECO:0000256" key="3">
    <source>
        <dbReference type="ARBA" id="ARBA00011738"/>
    </source>
</evidence>
<evidence type="ECO:0000256" key="2">
    <source>
        <dbReference type="ARBA" id="ARBA00009320"/>
    </source>
</evidence>
<evidence type="ECO:0000256" key="5">
    <source>
        <dbReference type="ARBA" id="ARBA00021779"/>
    </source>
</evidence>
<dbReference type="CDD" id="cd01558">
    <property type="entry name" value="D-AAT_like"/>
    <property type="match status" value="1"/>
</dbReference>
<dbReference type="InterPro" id="IPR036038">
    <property type="entry name" value="Aminotransferase-like"/>
</dbReference>
<dbReference type="EMBL" id="VOQF01000001">
    <property type="protein sequence ID" value="TXC93169.1"/>
    <property type="molecule type" value="Genomic_DNA"/>
</dbReference>
<dbReference type="NCBIfam" id="TIGR01121">
    <property type="entry name" value="D_amino_aminoT"/>
    <property type="match status" value="1"/>
</dbReference>
<dbReference type="Gene3D" id="3.30.470.10">
    <property type="match status" value="1"/>
</dbReference>
<evidence type="ECO:0000256" key="1">
    <source>
        <dbReference type="ARBA" id="ARBA00001933"/>
    </source>
</evidence>
<dbReference type="Gene3D" id="3.20.10.10">
    <property type="entry name" value="D-amino Acid Aminotransferase, subunit A, domain 2"/>
    <property type="match status" value="1"/>
</dbReference>
<keyword evidence="14" id="KW-1185">Reference proteome</keyword>
<dbReference type="GO" id="GO:0047810">
    <property type="term" value="F:D-alanine-2-oxoglutarate aminotransferase activity"/>
    <property type="evidence" value="ECO:0007669"/>
    <property type="project" value="UniProtKB-EC"/>
</dbReference>
<evidence type="ECO:0000256" key="11">
    <source>
        <dbReference type="ARBA" id="ARBA00033391"/>
    </source>
</evidence>
<dbReference type="OrthoDB" id="9805628at2"/>
<evidence type="ECO:0000313" key="13">
    <source>
        <dbReference type="EMBL" id="TXC93169.1"/>
    </source>
</evidence>
<dbReference type="Proteomes" id="UP000321363">
    <property type="component" value="Unassembled WGS sequence"/>
</dbReference>
<evidence type="ECO:0000256" key="6">
    <source>
        <dbReference type="ARBA" id="ARBA00022576"/>
    </source>
</evidence>
<evidence type="ECO:0000256" key="4">
    <source>
        <dbReference type="ARBA" id="ARBA00012874"/>
    </source>
</evidence>
<protein>
    <recommendedName>
        <fullName evidence="5">D-alanine aminotransferase</fullName>
        <ecNumber evidence="4">2.6.1.21</ecNumber>
    </recommendedName>
    <alternativeName>
        <fullName evidence="11">D-amino acid aminotransferase</fullName>
    </alternativeName>
    <alternativeName>
        <fullName evidence="9">D-amino acid transaminase</fullName>
    </alternativeName>
    <alternativeName>
        <fullName evidence="10">D-aspartate aminotransferase</fullName>
    </alternativeName>
</protein>
<dbReference type="NCBIfam" id="NF005209">
    <property type="entry name" value="PRK06680.1"/>
    <property type="match status" value="1"/>
</dbReference>
<dbReference type="InterPro" id="IPR043131">
    <property type="entry name" value="BCAT-like_N"/>
</dbReference>
<keyword evidence="8" id="KW-0663">Pyridoxal phosphate</keyword>
<evidence type="ECO:0000313" key="14">
    <source>
        <dbReference type="Proteomes" id="UP000321363"/>
    </source>
</evidence>
<comment type="catalytic activity">
    <reaction evidence="12">
        <text>D-alanine + 2-oxoglutarate = D-glutamate + pyruvate</text>
        <dbReference type="Rhea" id="RHEA:15869"/>
        <dbReference type="ChEBI" id="CHEBI:15361"/>
        <dbReference type="ChEBI" id="CHEBI:16810"/>
        <dbReference type="ChEBI" id="CHEBI:29986"/>
        <dbReference type="ChEBI" id="CHEBI:57416"/>
        <dbReference type="EC" id="2.6.1.21"/>
    </reaction>
</comment>
<dbReference type="RefSeq" id="WP_146946028.1">
    <property type="nucleotide sequence ID" value="NZ_VOQF01000001.1"/>
</dbReference>
<comment type="subunit">
    <text evidence="3">Homodimer.</text>
</comment>
<dbReference type="GO" id="GO:0046416">
    <property type="term" value="P:D-amino acid metabolic process"/>
    <property type="evidence" value="ECO:0007669"/>
    <property type="project" value="InterPro"/>
</dbReference>
<dbReference type="EC" id="2.6.1.21" evidence="4"/>
<dbReference type="PANTHER" id="PTHR42743">
    <property type="entry name" value="AMINO-ACID AMINOTRANSFERASE"/>
    <property type="match status" value="1"/>
</dbReference>
<proteinExistence type="inferred from homology"/>
<gene>
    <name evidence="13" type="primary">dat</name>
    <name evidence="13" type="ORF">FS935_02960</name>
</gene>
<sequence>MKNIIFNGSMVDKSTVHIDIEDRGYQFGDGIYEVIRIYNGKLFTADEHLERLIKSATAIEINIPYSIKEIKNLLIKLINENNVTMGIVYIQVSRGVSPRKHSFTTIHTAPVFIAYTSELKIPKDSLSCGVSAITIEDIRWLRCDIKSLNLLPNVLAKQKAVAENCFEAIQYRDDTVTEGSSSNVWIVKEGVIKTHPANNFILNGITRQVILSICKELGIKTIEEKFTTDELLNADEVFLTGTTTEVMPIIVINNHKISTGIPGPVTKNIQSLFTLKIESICGPIN</sequence>
<comment type="similarity">
    <text evidence="2">Belongs to the class-IV pyridoxal-phosphate-dependent aminotransferase family.</text>
</comment>
<accession>A0A5C6WB96</accession>
<evidence type="ECO:0000256" key="7">
    <source>
        <dbReference type="ARBA" id="ARBA00022679"/>
    </source>
</evidence>
<reference evidence="13 14" key="1">
    <citation type="journal article" date="2005" name="Int. J. Syst. Evol. Microbiol.">
        <title>Bacillus litoralis sp. nov., isolated from a tidal flat of the Yellow Sea in Korea.</title>
        <authorList>
            <person name="Yoon J.H."/>
            <person name="Oh T.K."/>
        </authorList>
    </citation>
    <scope>NUCLEOTIDE SEQUENCE [LARGE SCALE GENOMIC DNA]</scope>
    <source>
        <strain evidence="13 14">SW-211</strain>
    </source>
</reference>
<evidence type="ECO:0000256" key="10">
    <source>
        <dbReference type="ARBA" id="ARBA00033316"/>
    </source>
</evidence>
<dbReference type="SUPFAM" id="SSF56752">
    <property type="entry name" value="D-aminoacid aminotransferase-like PLP-dependent enzymes"/>
    <property type="match status" value="1"/>
</dbReference>
<dbReference type="InterPro" id="IPR005784">
    <property type="entry name" value="D_amino_transT"/>
</dbReference>
<comment type="caution">
    <text evidence="13">The sequence shown here is derived from an EMBL/GenBank/DDBJ whole genome shotgun (WGS) entry which is preliminary data.</text>
</comment>
<evidence type="ECO:0000256" key="12">
    <source>
        <dbReference type="ARBA" id="ARBA00047911"/>
    </source>
</evidence>
<evidence type="ECO:0000256" key="9">
    <source>
        <dbReference type="ARBA" id="ARBA00030138"/>
    </source>
</evidence>
<dbReference type="PANTHER" id="PTHR42743:SF10">
    <property type="entry name" value="D-ALANINE AMINOTRANSFERASE"/>
    <property type="match status" value="1"/>
</dbReference>
<dbReference type="InterPro" id="IPR043132">
    <property type="entry name" value="BCAT-like_C"/>
</dbReference>
<evidence type="ECO:0000256" key="8">
    <source>
        <dbReference type="ARBA" id="ARBA00022898"/>
    </source>
</evidence>
<dbReference type="AlphaFoldDB" id="A0A5C6WB96"/>
<organism evidence="13 14">
    <name type="scientific">Metabacillus litoralis</name>
    <dbReference type="NCBI Taxonomy" id="152268"/>
    <lineage>
        <taxon>Bacteria</taxon>
        <taxon>Bacillati</taxon>
        <taxon>Bacillota</taxon>
        <taxon>Bacilli</taxon>
        <taxon>Bacillales</taxon>
        <taxon>Bacillaceae</taxon>
        <taxon>Metabacillus</taxon>
    </lineage>
</organism>
<dbReference type="InterPro" id="IPR001544">
    <property type="entry name" value="Aminotrans_IV"/>
</dbReference>